<dbReference type="EMBL" id="SJTG01000005">
    <property type="protein sequence ID" value="TCI07195.1"/>
    <property type="molecule type" value="Genomic_DNA"/>
</dbReference>
<dbReference type="Proteomes" id="UP000291822">
    <property type="component" value="Unassembled WGS sequence"/>
</dbReference>
<protein>
    <submittedName>
        <fullName evidence="1">DUF2845 domain-containing protein</fullName>
    </submittedName>
</protein>
<evidence type="ECO:0000313" key="1">
    <source>
        <dbReference type="EMBL" id="TCI07195.1"/>
    </source>
</evidence>
<accession>A0A4R0YLJ9</accession>
<organism evidence="1 2">
    <name type="scientific">Dyella soli</name>
    <dbReference type="NCBI Taxonomy" id="522319"/>
    <lineage>
        <taxon>Bacteria</taxon>
        <taxon>Pseudomonadati</taxon>
        <taxon>Pseudomonadota</taxon>
        <taxon>Gammaproteobacteria</taxon>
        <taxon>Lysobacterales</taxon>
        <taxon>Rhodanobacteraceae</taxon>
        <taxon>Dyella</taxon>
    </lineage>
</organism>
<sequence>MLLLSLSLATHAGNTLRVGGEVPTVGDSVVRVMQLRGKPDFKEPVESDFGGYQGKRWQYQRDDGRIVTIISCKVADIQDRTH</sequence>
<keyword evidence="2" id="KW-1185">Reference proteome</keyword>
<dbReference type="RefSeq" id="WP_131412370.1">
    <property type="nucleotide sequence ID" value="NZ_SJTG01000005.1"/>
</dbReference>
<comment type="caution">
    <text evidence="1">The sequence shown here is derived from an EMBL/GenBank/DDBJ whole genome shotgun (WGS) entry which is preliminary data.</text>
</comment>
<name>A0A4R0YLJ9_9GAMM</name>
<proteinExistence type="predicted"/>
<gene>
    <name evidence="1" type="ORF">EZM97_31845</name>
</gene>
<dbReference type="AlphaFoldDB" id="A0A4R0YLJ9"/>
<evidence type="ECO:0000313" key="2">
    <source>
        <dbReference type="Proteomes" id="UP000291822"/>
    </source>
</evidence>
<reference evidence="1 2" key="1">
    <citation type="submission" date="2019-02" db="EMBL/GenBank/DDBJ databases">
        <title>Dyella amyloliquefaciens sp. nov., isolated from forest soil.</title>
        <authorList>
            <person name="Gao Z.-H."/>
            <person name="Qiu L.-H."/>
        </authorList>
    </citation>
    <scope>NUCLEOTIDE SEQUENCE [LARGE SCALE GENOMIC DNA]</scope>
    <source>
        <strain evidence="1 2">KACC 12747</strain>
    </source>
</reference>